<proteinExistence type="predicted"/>
<dbReference type="InterPro" id="IPR050729">
    <property type="entry name" value="Rho-GAP"/>
</dbReference>
<evidence type="ECO:0000313" key="5">
    <source>
        <dbReference type="Proteomes" id="UP000780801"/>
    </source>
</evidence>
<evidence type="ECO:0000313" key="4">
    <source>
        <dbReference type="EMBL" id="KAF9578575.1"/>
    </source>
</evidence>
<dbReference type="PANTHER" id="PTHR23176">
    <property type="entry name" value="RHO/RAC/CDC GTPASE-ACTIVATING PROTEIN"/>
    <property type="match status" value="1"/>
</dbReference>
<dbReference type="SMART" id="SM00324">
    <property type="entry name" value="RhoGAP"/>
    <property type="match status" value="1"/>
</dbReference>
<gene>
    <name evidence="4" type="ORF">BGW38_005558</name>
</gene>
<feature type="region of interest" description="Disordered" evidence="2">
    <location>
        <begin position="626"/>
        <end position="646"/>
    </location>
</feature>
<sequence>MTEHSAPPSPPLPPLPPGISPVSEPAPVVALPPSPPSSATKPKPHAIIVSTHNTNLAPSLPSPRRGSIAAHLMSFASRSTTSLNILSSSAPSSSTSPQDFETRSTIQPHRSSPFSNPFKKLQSSFHTHTNSFGSGSSKKSFDIGIKSSEKILSSSSSANSLTSWRSRGADIFSKKTWSRSRKNSEPLLGNNSMVPLFGAKLDDAIRMSHIQGTPMVPAILYRSAEFLEAKGVQEVGLYRISGAHANVQKLKKDFDTGKDLDLMKLDPDPNDIATLLKLFLRELPTPLLPPTFLEEFQQLLSQAPSSTDRRICHSLRGILVRLPRANYDVLSFLCHHLSRIAAHSEKTKMNVSNLGVVFAPTLSIGSVLFKALLGGYYDTAETLENRERGLEIVWGGYSQDLNYSGLQDWPEETPAALADPDRVHPLQSMASPTHSLHHPPLTPAQEIVVNTALANARASMALSRSSISAESGPEPVARTKLPEPPLSPMDETAADDEAKLMAAMLQQEDEATKRDDDDAASTASHSSSVPCTDNTAISAVSSPGTVAKENAFEASFTSPSMPFASPSSSPSMAPFSPQVDSIQTESKPESVPLSHSQEPSLPALSTASSSATLSAAAISSTCQVITPPSSVPSTTVDSSLSESDPLKIAPSIAPTINIMIDDSSLFPMESTEQPSSKEENTPQLPPLEGLMIST</sequence>
<dbReference type="InterPro" id="IPR000198">
    <property type="entry name" value="RhoGAP_dom"/>
</dbReference>
<feature type="compositionally biased region" description="Polar residues" evidence="2">
    <location>
        <begin position="103"/>
        <end position="120"/>
    </location>
</feature>
<protein>
    <recommendedName>
        <fullName evidence="3">Rho-GAP domain-containing protein</fullName>
    </recommendedName>
</protein>
<dbReference type="PANTHER" id="PTHR23176:SF129">
    <property type="entry name" value="RHO GTPASE ACTIVATING PROTEIN AT 16F, ISOFORM E-RELATED"/>
    <property type="match status" value="1"/>
</dbReference>
<reference evidence="4" key="1">
    <citation type="journal article" date="2020" name="Fungal Divers.">
        <title>Resolving the Mortierellaceae phylogeny through synthesis of multi-gene phylogenetics and phylogenomics.</title>
        <authorList>
            <person name="Vandepol N."/>
            <person name="Liber J."/>
            <person name="Desiro A."/>
            <person name="Na H."/>
            <person name="Kennedy M."/>
            <person name="Barry K."/>
            <person name="Grigoriev I.V."/>
            <person name="Miller A.N."/>
            <person name="O'Donnell K."/>
            <person name="Stajich J.E."/>
            <person name="Bonito G."/>
        </authorList>
    </citation>
    <scope>NUCLEOTIDE SEQUENCE</scope>
    <source>
        <strain evidence="4">KOD1015</strain>
    </source>
</reference>
<dbReference type="GO" id="GO:0005737">
    <property type="term" value="C:cytoplasm"/>
    <property type="evidence" value="ECO:0007669"/>
    <property type="project" value="TreeGrafter"/>
</dbReference>
<dbReference type="InterPro" id="IPR008936">
    <property type="entry name" value="Rho_GTPase_activation_prot"/>
</dbReference>
<dbReference type="AlphaFoldDB" id="A0A9P6KBD9"/>
<feature type="compositionally biased region" description="Pro residues" evidence="2">
    <location>
        <begin position="7"/>
        <end position="19"/>
    </location>
</feature>
<dbReference type="CDD" id="cd00159">
    <property type="entry name" value="RhoGAP"/>
    <property type="match status" value="1"/>
</dbReference>
<dbReference type="Proteomes" id="UP000780801">
    <property type="component" value="Unassembled WGS sequence"/>
</dbReference>
<dbReference type="SUPFAM" id="SSF48350">
    <property type="entry name" value="GTPase activation domain, GAP"/>
    <property type="match status" value="1"/>
</dbReference>
<organism evidence="4 5">
    <name type="scientific">Lunasporangiospora selenospora</name>
    <dbReference type="NCBI Taxonomy" id="979761"/>
    <lineage>
        <taxon>Eukaryota</taxon>
        <taxon>Fungi</taxon>
        <taxon>Fungi incertae sedis</taxon>
        <taxon>Mucoromycota</taxon>
        <taxon>Mortierellomycotina</taxon>
        <taxon>Mortierellomycetes</taxon>
        <taxon>Mortierellales</taxon>
        <taxon>Mortierellaceae</taxon>
        <taxon>Lunasporangiospora</taxon>
    </lineage>
</organism>
<feature type="compositionally biased region" description="Low complexity" evidence="2">
    <location>
        <begin position="559"/>
        <end position="577"/>
    </location>
</feature>
<accession>A0A9P6KBD9</accession>
<dbReference type="EMBL" id="JAABOA010003516">
    <property type="protein sequence ID" value="KAF9578575.1"/>
    <property type="molecule type" value="Genomic_DNA"/>
</dbReference>
<feature type="region of interest" description="Disordered" evidence="2">
    <location>
        <begin position="559"/>
        <end position="609"/>
    </location>
</feature>
<feature type="compositionally biased region" description="Low complexity" evidence="2">
    <location>
        <begin position="600"/>
        <end position="609"/>
    </location>
</feature>
<feature type="region of interest" description="Disordered" evidence="2">
    <location>
        <begin position="85"/>
        <end position="120"/>
    </location>
</feature>
<keyword evidence="1" id="KW-0343">GTPase activation</keyword>
<feature type="region of interest" description="Disordered" evidence="2">
    <location>
        <begin position="464"/>
        <end position="491"/>
    </location>
</feature>
<dbReference type="Pfam" id="PF00620">
    <property type="entry name" value="RhoGAP"/>
    <property type="match status" value="1"/>
</dbReference>
<feature type="compositionally biased region" description="Low complexity" evidence="2">
    <location>
        <begin position="626"/>
        <end position="641"/>
    </location>
</feature>
<feature type="compositionally biased region" description="Low complexity" evidence="2">
    <location>
        <begin position="85"/>
        <end position="97"/>
    </location>
</feature>
<evidence type="ECO:0000256" key="2">
    <source>
        <dbReference type="SAM" id="MobiDB-lite"/>
    </source>
</evidence>
<feature type="region of interest" description="Disordered" evidence="2">
    <location>
        <begin position="664"/>
        <end position="694"/>
    </location>
</feature>
<dbReference type="GO" id="GO:0007165">
    <property type="term" value="P:signal transduction"/>
    <property type="evidence" value="ECO:0007669"/>
    <property type="project" value="InterPro"/>
</dbReference>
<dbReference type="PROSITE" id="PS50238">
    <property type="entry name" value="RHOGAP"/>
    <property type="match status" value="1"/>
</dbReference>
<name>A0A9P6KBD9_9FUNG</name>
<dbReference type="OrthoDB" id="185175at2759"/>
<feature type="compositionally biased region" description="Low complexity" evidence="2">
    <location>
        <begin position="20"/>
        <end position="29"/>
    </location>
</feature>
<evidence type="ECO:0000256" key="1">
    <source>
        <dbReference type="ARBA" id="ARBA00022468"/>
    </source>
</evidence>
<feature type="region of interest" description="Disordered" evidence="2">
    <location>
        <begin position="1"/>
        <end position="43"/>
    </location>
</feature>
<evidence type="ECO:0000259" key="3">
    <source>
        <dbReference type="PROSITE" id="PS50238"/>
    </source>
</evidence>
<comment type="caution">
    <text evidence="4">The sequence shown here is derived from an EMBL/GenBank/DDBJ whole genome shotgun (WGS) entry which is preliminary data.</text>
</comment>
<dbReference type="GO" id="GO:0005096">
    <property type="term" value="F:GTPase activator activity"/>
    <property type="evidence" value="ECO:0007669"/>
    <property type="project" value="UniProtKB-KW"/>
</dbReference>
<dbReference type="Gene3D" id="1.10.555.10">
    <property type="entry name" value="Rho GTPase activation protein"/>
    <property type="match status" value="1"/>
</dbReference>
<keyword evidence="5" id="KW-1185">Reference proteome</keyword>
<feature type="region of interest" description="Disordered" evidence="2">
    <location>
        <begin position="509"/>
        <end position="536"/>
    </location>
</feature>
<feature type="domain" description="Rho-GAP" evidence="3">
    <location>
        <begin position="199"/>
        <end position="394"/>
    </location>
</feature>